<accession>A0ABR9J3Q1</accession>
<dbReference type="Proteomes" id="UP000636579">
    <property type="component" value="Unassembled WGS sequence"/>
</dbReference>
<comment type="caution">
    <text evidence="1">The sequence shown here is derived from an EMBL/GenBank/DDBJ whole genome shotgun (WGS) entry which is preliminary data.</text>
</comment>
<gene>
    <name evidence="1" type="ORF">H4W26_000390</name>
</gene>
<dbReference type="EMBL" id="JADBEE010000001">
    <property type="protein sequence ID" value="MBE1513635.1"/>
    <property type="molecule type" value="Genomic_DNA"/>
</dbReference>
<protein>
    <recommendedName>
        <fullName evidence="3">Biopolymer transporter Tol</fullName>
    </recommendedName>
</protein>
<evidence type="ECO:0008006" key="3">
    <source>
        <dbReference type="Google" id="ProtNLM"/>
    </source>
</evidence>
<organism evidence="1 2">
    <name type="scientific">Nesterenkonia halotolerans</name>
    <dbReference type="NCBI Taxonomy" id="225325"/>
    <lineage>
        <taxon>Bacteria</taxon>
        <taxon>Bacillati</taxon>
        <taxon>Actinomycetota</taxon>
        <taxon>Actinomycetes</taxon>
        <taxon>Micrococcales</taxon>
        <taxon>Micrococcaceae</taxon>
        <taxon>Nesterenkonia</taxon>
    </lineage>
</organism>
<evidence type="ECO:0000313" key="2">
    <source>
        <dbReference type="Proteomes" id="UP000636579"/>
    </source>
</evidence>
<proteinExistence type="predicted"/>
<sequence>MAEDAEPAESAEEESARWLVIKGRRWRRADPALPAELEAKLKSHLGRGRSAVGAGKKTGDDERVARARKRVNLAKTGLGERGPYWWERDESARLEAARAAVAELDGLPE</sequence>
<dbReference type="RefSeq" id="WP_192590500.1">
    <property type="nucleotide sequence ID" value="NZ_JADBEE010000001.1"/>
</dbReference>
<keyword evidence="2" id="KW-1185">Reference proteome</keyword>
<evidence type="ECO:0000313" key="1">
    <source>
        <dbReference type="EMBL" id="MBE1513635.1"/>
    </source>
</evidence>
<reference evidence="1 2" key="1">
    <citation type="submission" date="2020-10" db="EMBL/GenBank/DDBJ databases">
        <title>Sequencing the genomes of 1000 actinobacteria strains.</title>
        <authorList>
            <person name="Klenk H.-P."/>
        </authorList>
    </citation>
    <scope>NUCLEOTIDE SEQUENCE [LARGE SCALE GENOMIC DNA]</scope>
    <source>
        <strain evidence="1 2">DSM 15474</strain>
    </source>
</reference>
<name>A0ABR9J3Q1_9MICC</name>